<dbReference type="Proteomes" id="UP000475666">
    <property type="component" value="Unassembled WGS sequence"/>
</dbReference>
<gene>
    <name evidence="1" type="ORF">G3I66_10450</name>
</gene>
<accession>A0A6G3TAN0</accession>
<dbReference type="EMBL" id="JAAGMQ010000304">
    <property type="protein sequence ID" value="NEC33596.1"/>
    <property type="molecule type" value="Genomic_DNA"/>
</dbReference>
<evidence type="ECO:0000313" key="2">
    <source>
        <dbReference type="Proteomes" id="UP000475666"/>
    </source>
</evidence>
<reference evidence="1 2" key="1">
    <citation type="submission" date="2020-01" db="EMBL/GenBank/DDBJ databases">
        <title>Insect and environment-associated Actinomycetes.</title>
        <authorList>
            <person name="Currrie C."/>
            <person name="Chevrette M."/>
            <person name="Carlson C."/>
            <person name="Stubbendieck R."/>
            <person name="Wendt-Pienkowski E."/>
        </authorList>
    </citation>
    <scope>NUCLEOTIDE SEQUENCE [LARGE SCALE GENOMIC DNA]</scope>
    <source>
        <strain evidence="1 2">SID7739</strain>
    </source>
</reference>
<organism evidence="1 2">
    <name type="scientific">Streptomyces rubrogriseus</name>
    <dbReference type="NCBI Taxonomy" id="194673"/>
    <lineage>
        <taxon>Bacteria</taxon>
        <taxon>Bacillati</taxon>
        <taxon>Actinomycetota</taxon>
        <taxon>Actinomycetes</taxon>
        <taxon>Kitasatosporales</taxon>
        <taxon>Streptomycetaceae</taxon>
        <taxon>Streptomyces</taxon>
        <taxon>Streptomyces violaceoruber group</taxon>
    </lineage>
</organism>
<evidence type="ECO:0000313" key="1">
    <source>
        <dbReference type="EMBL" id="NEC33596.1"/>
    </source>
</evidence>
<sequence>MLETWLASRSTTADELRALADAAGLPLDAYLAQVAEEKRRERALAEGAEIFRRVTGAPETVAAFDAEYGGPAQAQTAPRAA</sequence>
<dbReference type="AlphaFoldDB" id="A0A6G3TAN0"/>
<name>A0A6G3TAN0_9ACTN</name>
<protein>
    <submittedName>
        <fullName evidence="1">Antitoxin MazE7</fullName>
    </submittedName>
</protein>
<comment type="caution">
    <text evidence="1">The sequence shown here is derived from an EMBL/GenBank/DDBJ whole genome shotgun (WGS) entry which is preliminary data.</text>
</comment>
<proteinExistence type="predicted"/>